<organism evidence="2 3">
    <name type="scientific">Cellulomonas carbonis T26</name>
    <dbReference type="NCBI Taxonomy" id="947969"/>
    <lineage>
        <taxon>Bacteria</taxon>
        <taxon>Bacillati</taxon>
        <taxon>Actinomycetota</taxon>
        <taxon>Actinomycetes</taxon>
        <taxon>Micrococcales</taxon>
        <taxon>Cellulomonadaceae</taxon>
        <taxon>Cellulomonas</taxon>
    </lineage>
</organism>
<evidence type="ECO:0000313" key="2">
    <source>
        <dbReference type="EMBL" id="KGM08854.1"/>
    </source>
</evidence>
<evidence type="ECO:0000256" key="1">
    <source>
        <dbReference type="SAM" id="SignalP"/>
    </source>
</evidence>
<protein>
    <recommendedName>
        <fullName evidence="4">Polyketide cyclase</fullName>
    </recommendedName>
</protein>
<dbReference type="AlphaFoldDB" id="A0A0A0BP39"/>
<feature type="signal peptide" evidence="1">
    <location>
        <begin position="1"/>
        <end position="21"/>
    </location>
</feature>
<reference evidence="2 3" key="1">
    <citation type="submission" date="2013-08" db="EMBL/GenBank/DDBJ databases">
        <title>Genome sequencing of Cellulomonas carbonis T26.</title>
        <authorList>
            <person name="Chen F."/>
            <person name="Li Y."/>
            <person name="Wang G."/>
        </authorList>
    </citation>
    <scope>NUCLEOTIDE SEQUENCE [LARGE SCALE GENOMIC DNA]</scope>
    <source>
        <strain evidence="2 3">T26</strain>
    </source>
</reference>
<sequence length="215" mass="23301">MSTLRRTAVPVAAAVATAVVAAYPTARRRALEWGATPDETTAVLPGDSLVPRADLVATRATDVDVHPDHVWPWLAQIGQGKAGFYSYEALENLAGCDIHNADRVVGSWQDVAVGDEVHLHPDVALRVALVEPPDALVLHGGAPTDDDGPALFDFSWAFVVRPGRDEGHSRLVVRERYHYRAPWAGSVVEPVAWVSALMTEKMLRGIRHRAEGVPV</sequence>
<dbReference type="SUPFAM" id="SSF55961">
    <property type="entry name" value="Bet v1-like"/>
    <property type="match status" value="1"/>
</dbReference>
<gene>
    <name evidence="2" type="ORF">N868_04585</name>
</gene>
<comment type="caution">
    <text evidence="2">The sequence shown here is derived from an EMBL/GenBank/DDBJ whole genome shotgun (WGS) entry which is preliminary data.</text>
</comment>
<reference evidence="2 3" key="2">
    <citation type="journal article" date="2015" name="Stand. Genomic Sci.">
        <title>Draft genome sequence of Cellulomonas carbonis T26(T) and comparative analysis of six Cellulomonas genomes.</title>
        <authorList>
            <person name="Zhuang W."/>
            <person name="Zhang S."/>
            <person name="Xia X."/>
            <person name="Wang G."/>
        </authorList>
    </citation>
    <scope>NUCLEOTIDE SEQUENCE [LARGE SCALE GENOMIC DNA]</scope>
    <source>
        <strain evidence="2 3">T26</strain>
    </source>
</reference>
<keyword evidence="3" id="KW-1185">Reference proteome</keyword>
<evidence type="ECO:0008006" key="4">
    <source>
        <dbReference type="Google" id="ProtNLM"/>
    </source>
</evidence>
<dbReference type="Proteomes" id="UP000029839">
    <property type="component" value="Unassembled WGS sequence"/>
</dbReference>
<dbReference type="EMBL" id="AXCY01000148">
    <property type="protein sequence ID" value="KGM08854.1"/>
    <property type="molecule type" value="Genomic_DNA"/>
</dbReference>
<feature type="chain" id="PRO_5001959457" description="Polyketide cyclase" evidence="1">
    <location>
        <begin position="22"/>
        <end position="215"/>
    </location>
</feature>
<dbReference type="RefSeq" id="WP_081978928.1">
    <property type="nucleotide sequence ID" value="NZ_AXCY01000148.1"/>
</dbReference>
<evidence type="ECO:0000313" key="3">
    <source>
        <dbReference type="Proteomes" id="UP000029839"/>
    </source>
</evidence>
<proteinExistence type="predicted"/>
<dbReference type="OrthoDB" id="3255669at2"/>
<keyword evidence="1" id="KW-0732">Signal</keyword>
<accession>A0A0A0BP39</accession>
<name>A0A0A0BP39_9CELL</name>